<protein>
    <submittedName>
        <fullName evidence="2">Uncharacterized protein</fullName>
    </submittedName>
</protein>
<accession>A0ABW1W5H2</accession>
<evidence type="ECO:0000313" key="2">
    <source>
        <dbReference type="EMBL" id="MFC6380097.1"/>
    </source>
</evidence>
<sequence length="61" mass="6647">MSKSVKDMDEQEQEINQLVEDINPRADNSPDSLAEATTAPLADDELGGTASEDDVQKQDKL</sequence>
<reference evidence="3" key="1">
    <citation type="journal article" date="2019" name="Int. J. Syst. Evol. Microbiol.">
        <title>The Global Catalogue of Microorganisms (GCM) 10K type strain sequencing project: providing services to taxonomists for standard genome sequencing and annotation.</title>
        <authorList>
            <consortium name="The Broad Institute Genomics Platform"/>
            <consortium name="The Broad Institute Genome Sequencing Center for Infectious Disease"/>
            <person name="Wu L."/>
            <person name="Ma J."/>
        </authorList>
    </citation>
    <scope>NUCLEOTIDE SEQUENCE [LARGE SCALE GENOMIC DNA]</scope>
    <source>
        <strain evidence="3">CCM 2050</strain>
    </source>
</reference>
<keyword evidence="3" id="KW-1185">Reference proteome</keyword>
<organism evidence="2 3">
    <name type="scientific">Psychrobacter glacincola</name>
    <dbReference type="NCBI Taxonomy" id="56810"/>
    <lineage>
        <taxon>Bacteria</taxon>
        <taxon>Pseudomonadati</taxon>
        <taxon>Pseudomonadota</taxon>
        <taxon>Gammaproteobacteria</taxon>
        <taxon>Moraxellales</taxon>
        <taxon>Moraxellaceae</taxon>
        <taxon>Psychrobacter</taxon>
    </lineage>
</organism>
<proteinExistence type="predicted"/>
<dbReference type="EMBL" id="JBHSTZ010000005">
    <property type="protein sequence ID" value="MFC6380097.1"/>
    <property type="molecule type" value="Genomic_DNA"/>
</dbReference>
<name>A0ABW1W5H2_9GAMM</name>
<evidence type="ECO:0000313" key="3">
    <source>
        <dbReference type="Proteomes" id="UP001596264"/>
    </source>
</evidence>
<gene>
    <name evidence="2" type="ORF">ACFP58_01205</name>
</gene>
<feature type="region of interest" description="Disordered" evidence="1">
    <location>
        <begin position="1"/>
        <end position="61"/>
    </location>
</feature>
<evidence type="ECO:0000256" key="1">
    <source>
        <dbReference type="SAM" id="MobiDB-lite"/>
    </source>
</evidence>
<comment type="caution">
    <text evidence="2">The sequence shown here is derived from an EMBL/GenBank/DDBJ whole genome shotgun (WGS) entry which is preliminary data.</text>
</comment>
<dbReference type="Proteomes" id="UP001596264">
    <property type="component" value="Unassembled WGS sequence"/>
</dbReference>
<dbReference type="RefSeq" id="WP_201561544.1">
    <property type="nucleotide sequence ID" value="NZ_CAJGZK010000003.1"/>
</dbReference>